<evidence type="ECO:0000256" key="9">
    <source>
        <dbReference type="ARBA" id="ARBA00023006"/>
    </source>
</evidence>
<dbReference type="Pfam" id="PF04110">
    <property type="entry name" value="APG12"/>
    <property type="match status" value="1"/>
</dbReference>
<keyword evidence="6" id="KW-1017">Isopeptide bond</keyword>
<evidence type="ECO:0000256" key="4">
    <source>
        <dbReference type="ARBA" id="ARBA00015875"/>
    </source>
</evidence>
<sequence>MRLDASPHALLTLDTWQHLQNLKKGKEKIILDGNSLDITSLVAVARYGIKPEISKDEDLARRINLSVDALAEYLSHKYVVYGVNTGFGGSADVRTDDWLENQIGVLQHTQIPMRGTISASGDLMPMSYIAGAVTGNPDIFVQVGKGSSAKVMPSHEALQQNGLSPSGLGPKEALGLINGTAPSVSLASLVLHESQQLALLAQVLTAFAAESMGGNVEWTAPFTHAVRPHVGQIEAAANIRSFLQGSEFVVGLENRKRTGDGLWQDRYSTRTSPQWIGPYLEDLLLAQRQISVELNSTSDNPLVDATEKDGKVIGEVYSGGNFQAVAVTSAMDKTRLALQMIGRMLFSQVSEMINPCTNNGLEANLNVSDKENFTMKGIDVNMSAYMSELAALAHPVSSHVMSAEMHNQGINSLALLSARRTMEAADLVAHMCACHIYVSCQAVELRATHRLFLETLHDKIKAKDGPFHVFHLNKSAIKDLGEKVFTVVEKAWYDHNAGCWKDRIVPTVDAAMAPVTQYLTSEEVDCPISSLAVFREKLHKSVVEVSSSIFYPNMAIRPVDVATKLGDGTAPLYAWVRSKLGVPTQCGIDDDSLYNAQKGLPTEETPKDQGPSSPSPSPSPSAASPMPLADNEVAGSGAASPNLPLTMSASVVLADLPRDATAALEAAGSFKTDKIVVRFKPVGSAPSLAQDVCKISATRRFEEVVRYLRKKLRCKETDSVFLYVNSAFAPSLDEVVGNLHQCFKNSHGQLVVAYSLTPAFG</sequence>
<proteinExistence type="inferred from homology"/>
<keyword evidence="10" id="KW-0472">Membrane</keyword>
<accession>A0A2T4GD34</accession>
<keyword evidence="9" id="KW-0072">Autophagy</keyword>
<dbReference type="InterPro" id="IPR008948">
    <property type="entry name" value="L-Aspartase-like"/>
</dbReference>
<evidence type="ECO:0000313" key="15">
    <source>
        <dbReference type="Proteomes" id="UP000241587"/>
    </source>
</evidence>
<dbReference type="Proteomes" id="UP000241587">
    <property type="component" value="Unassembled WGS sequence"/>
</dbReference>
<evidence type="ECO:0000256" key="13">
    <source>
        <dbReference type="SAM" id="MobiDB-lite"/>
    </source>
</evidence>
<feature type="region of interest" description="Disordered" evidence="13">
    <location>
        <begin position="592"/>
        <end position="640"/>
    </location>
</feature>
<evidence type="ECO:0000256" key="8">
    <source>
        <dbReference type="ARBA" id="ARBA00022927"/>
    </source>
</evidence>
<evidence type="ECO:0000256" key="12">
    <source>
        <dbReference type="ARBA" id="ARBA00067312"/>
    </source>
</evidence>
<evidence type="ECO:0000256" key="2">
    <source>
        <dbReference type="ARBA" id="ARBA00007238"/>
    </source>
</evidence>
<dbReference type="InterPro" id="IPR023144">
    <property type="entry name" value="Phe_NH3-lyase_shielding_dom_sf"/>
</dbReference>
<evidence type="ECO:0000256" key="5">
    <source>
        <dbReference type="ARBA" id="ARBA00022448"/>
    </source>
</evidence>
<dbReference type="AlphaFoldDB" id="A0A2T4GD34"/>
<keyword evidence="15" id="KW-1185">Reference proteome</keyword>
<reference evidence="14 15" key="1">
    <citation type="submission" date="2018-02" db="EMBL/GenBank/DDBJ databases">
        <title>Fusarium culmorum secondary metabolites in fungal-bacterial-plant interactions.</title>
        <authorList>
            <person name="Schmidt R."/>
        </authorList>
    </citation>
    <scope>NUCLEOTIDE SEQUENCE [LARGE SCALE GENOMIC DNA]</scope>
    <source>
        <strain evidence="14 15">PV</strain>
    </source>
</reference>
<keyword evidence="14" id="KW-0456">Lyase</keyword>
<comment type="similarity">
    <text evidence="2">Belongs to the PAL/histidase family.</text>
</comment>
<dbReference type="GO" id="GO:0000045">
    <property type="term" value="P:autophagosome assembly"/>
    <property type="evidence" value="ECO:0007669"/>
    <property type="project" value="InterPro"/>
</dbReference>
<dbReference type="SUPFAM" id="SSF54236">
    <property type="entry name" value="Ubiquitin-like"/>
    <property type="match status" value="1"/>
</dbReference>
<evidence type="ECO:0000313" key="14">
    <source>
        <dbReference type="EMBL" id="PTD01492.1"/>
    </source>
</evidence>
<comment type="caution">
    <text evidence="14">The sequence shown here is derived from an EMBL/GenBank/DDBJ whole genome shotgun (WGS) entry which is preliminary data.</text>
</comment>
<keyword evidence="7" id="KW-0833">Ubl conjugation pathway</keyword>
<dbReference type="InterPro" id="IPR029071">
    <property type="entry name" value="Ubiquitin-like_domsf"/>
</dbReference>
<dbReference type="PANTHER" id="PTHR10362">
    <property type="entry name" value="HISTIDINE AMMONIA-LYASE"/>
    <property type="match status" value="1"/>
</dbReference>
<dbReference type="InterPro" id="IPR001106">
    <property type="entry name" value="Aromatic_Lyase"/>
</dbReference>
<dbReference type="GO" id="GO:0016829">
    <property type="term" value="F:lyase activity"/>
    <property type="evidence" value="ECO:0007669"/>
    <property type="project" value="UniProtKB-KW"/>
</dbReference>
<name>A0A2T4GD34_FUSCU</name>
<comment type="subcellular location">
    <subcellularLocation>
        <location evidence="1">Preautophagosomal structure membrane</location>
        <topology evidence="1">Peripheral membrane protein</topology>
    </subcellularLocation>
</comment>
<dbReference type="OrthoDB" id="10051290at2759"/>
<evidence type="ECO:0000256" key="1">
    <source>
        <dbReference type="ARBA" id="ARBA00004623"/>
    </source>
</evidence>
<dbReference type="InterPro" id="IPR007242">
    <property type="entry name" value="Atg12"/>
</dbReference>
<dbReference type="Gene3D" id="1.10.275.10">
    <property type="entry name" value="Fumarase/aspartase (N-terminal domain)"/>
    <property type="match status" value="2"/>
</dbReference>
<dbReference type="GO" id="GO:0015031">
    <property type="term" value="P:protein transport"/>
    <property type="evidence" value="ECO:0007669"/>
    <property type="project" value="UniProtKB-KW"/>
</dbReference>
<dbReference type="Pfam" id="PF00221">
    <property type="entry name" value="Lyase_aromatic"/>
    <property type="match status" value="2"/>
</dbReference>
<dbReference type="CDD" id="cd01612">
    <property type="entry name" value="Ubl_ATG12"/>
    <property type="match status" value="1"/>
</dbReference>
<evidence type="ECO:0000256" key="11">
    <source>
        <dbReference type="ARBA" id="ARBA00029824"/>
    </source>
</evidence>
<keyword evidence="8" id="KW-0653">Protein transport</keyword>
<evidence type="ECO:0000256" key="10">
    <source>
        <dbReference type="ARBA" id="ARBA00023136"/>
    </source>
</evidence>
<comment type="similarity">
    <text evidence="3">Belongs to the ATG12 family.</text>
</comment>
<dbReference type="CDD" id="cd00332">
    <property type="entry name" value="PAL-HAL"/>
    <property type="match status" value="1"/>
</dbReference>
<dbReference type="Gene3D" id="3.10.20.90">
    <property type="entry name" value="Phosphatidylinositol 3-kinase Catalytic Subunit, Chain A, domain 1"/>
    <property type="match status" value="1"/>
</dbReference>
<dbReference type="InterPro" id="IPR024083">
    <property type="entry name" value="Fumarase/histidase_N"/>
</dbReference>
<evidence type="ECO:0000256" key="7">
    <source>
        <dbReference type="ARBA" id="ARBA00022786"/>
    </source>
</evidence>
<dbReference type="Gene3D" id="1.10.274.20">
    <property type="entry name" value="Phenylalanine ammonia-lyase 1, domain 3"/>
    <property type="match status" value="1"/>
</dbReference>
<gene>
    <name evidence="14" type="ORF">FCULG_00010471</name>
</gene>
<organism evidence="14 15">
    <name type="scientific">Fusarium culmorum</name>
    <dbReference type="NCBI Taxonomy" id="5516"/>
    <lineage>
        <taxon>Eukaryota</taxon>
        <taxon>Fungi</taxon>
        <taxon>Dikarya</taxon>
        <taxon>Ascomycota</taxon>
        <taxon>Pezizomycotina</taxon>
        <taxon>Sordariomycetes</taxon>
        <taxon>Hypocreomycetidae</taxon>
        <taxon>Hypocreales</taxon>
        <taxon>Nectriaceae</taxon>
        <taxon>Fusarium</taxon>
    </lineage>
</organism>
<evidence type="ECO:0000256" key="3">
    <source>
        <dbReference type="ARBA" id="ARBA00007778"/>
    </source>
</evidence>
<dbReference type="FunFam" id="3.10.20.90:FF:000148">
    <property type="entry name" value="Ubiquitin-like protein ATG12"/>
    <property type="match status" value="1"/>
</dbReference>
<dbReference type="EMBL" id="PVEM01000028">
    <property type="protein sequence ID" value="PTD01492.1"/>
    <property type="molecule type" value="Genomic_DNA"/>
</dbReference>
<dbReference type="GO" id="GO:0034045">
    <property type="term" value="C:phagophore assembly site membrane"/>
    <property type="evidence" value="ECO:0007669"/>
    <property type="project" value="UniProtKB-SubCell"/>
</dbReference>
<dbReference type="SUPFAM" id="SSF48557">
    <property type="entry name" value="L-aspartase-like"/>
    <property type="match status" value="1"/>
</dbReference>
<dbReference type="Gene3D" id="1.20.200.10">
    <property type="entry name" value="Fumarase/aspartase (Central domain)"/>
    <property type="match status" value="1"/>
</dbReference>
<protein>
    <recommendedName>
        <fullName evidence="4">Ubiquitin-like protein ATG12</fullName>
    </recommendedName>
    <alternativeName>
        <fullName evidence="11">Autophagy-related protein 12</fullName>
    </alternativeName>
    <alternativeName>
        <fullName evidence="12">Ubiquitin-like protein atg12</fullName>
    </alternativeName>
</protein>
<keyword evidence="5" id="KW-0813">Transport</keyword>
<evidence type="ECO:0000256" key="6">
    <source>
        <dbReference type="ARBA" id="ARBA00022499"/>
    </source>
</evidence>